<sequence length="227" mass="25191">MPSIDFSYCVICDQYFPSSDARASHVQSSPNHPECKTCKVRFATKTALRSHWETSSKHHYCAVCEHHFKTSAGLRVHVETSAVHNDDSDDDSDNDYDEAEELPDGWEDIYGHFVYPKEDARVAELGEDLDAIDIFDDFLEEELLSSEDELSPNVGGAAVLVNAVRSNHTHSEISKIVKAHFESVTAKEQSNPRGMMVTCPICLLPPVQSSATRCGHLFCSGQVSLQS</sequence>
<reference evidence="1" key="1">
    <citation type="submission" date="2021-03" db="EMBL/GenBank/DDBJ databases">
        <authorList>
            <consortium name="DOE Joint Genome Institute"/>
            <person name="Ahrendt S."/>
            <person name="Looney B.P."/>
            <person name="Miyauchi S."/>
            <person name="Morin E."/>
            <person name="Drula E."/>
            <person name="Courty P.E."/>
            <person name="Chicoki N."/>
            <person name="Fauchery L."/>
            <person name="Kohler A."/>
            <person name="Kuo A."/>
            <person name="Labutti K."/>
            <person name="Pangilinan J."/>
            <person name="Lipzen A."/>
            <person name="Riley R."/>
            <person name="Andreopoulos W."/>
            <person name="He G."/>
            <person name="Johnson J."/>
            <person name="Barry K.W."/>
            <person name="Grigoriev I.V."/>
            <person name="Nagy L."/>
            <person name="Hibbett D."/>
            <person name="Henrissat B."/>
            <person name="Matheny P.B."/>
            <person name="Labbe J."/>
            <person name="Martin F."/>
        </authorList>
    </citation>
    <scope>NUCLEOTIDE SEQUENCE</scope>
    <source>
        <strain evidence="1">HHB10654</strain>
    </source>
</reference>
<evidence type="ECO:0000313" key="2">
    <source>
        <dbReference type="Proteomes" id="UP000814140"/>
    </source>
</evidence>
<gene>
    <name evidence="1" type="ORF">BV25DRAFT_201865</name>
</gene>
<keyword evidence="2" id="KW-1185">Reference proteome</keyword>
<dbReference type="Proteomes" id="UP000814140">
    <property type="component" value="Unassembled WGS sequence"/>
</dbReference>
<name>A0ACB8T7X7_9AGAM</name>
<proteinExistence type="predicted"/>
<protein>
    <submittedName>
        <fullName evidence="1">Uncharacterized protein</fullName>
    </submittedName>
</protein>
<accession>A0ACB8T7X7</accession>
<organism evidence="1 2">
    <name type="scientific">Artomyces pyxidatus</name>
    <dbReference type="NCBI Taxonomy" id="48021"/>
    <lineage>
        <taxon>Eukaryota</taxon>
        <taxon>Fungi</taxon>
        <taxon>Dikarya</taxon>
        <taxon>Basidiomycota</taxon>
        <taxon>Agaricomycotina</taxon>
        <taxon>Agaricomycetes</taxon>
        <taxon>Russulales</taxon>
        <taxon>Auriscalpiaceae</taxon>
        <taxon>Artomyces</taxon>
    </lineage>
</organism>
<dbReference type="EMBL" id="MU277197">
    <property type="protein sequence ID" value="KAI0064888.1"/>
    <property type="molecule type" value="Genomic_DNA"/>
</dbReference>
<evidence type="ECO:0000313" key="1">
    <source>
        <dbReference type="EMBL" id="KAI0064888.1"/>
    </source>
</evidence>
<comment type="caution">
    <text evidence="1">The sequence shown here is derived from an EMBL/GenBank/DDBJ whole genome shotgun (WGS) entry which is preliminary data.</text>
</comment>
<reference evidence="1" key="2">
    <citation type="journal article" date="2022" name="New Phytol.">
        <title>Evolutionary transition to the ectomycorrhizal habit in the genomes of a hyperdiverse lineage of mushroom-forming fungi.</title>
        <authorList>
            <person name="Looney B."/>
            <person name="Miyauchi S."/>
            <person name="Morin E."/>
            <person name="Drula E."/>
            <person name="Courty P.E."/>
            <person name="Kohler A."/>
            <person name="Kuo A."/>
            <person name="LaButti K."/>
            <person name="Pangilinan J."/>
            <person name="Lipzen A."/>
            <person name="Riley R."/>
            <person name="Andreopoulos W."/>
            <person name="He G."/>
            <person name="Johnson J."/>
            <person name="Nolan M."/>
            <person name="Tritt A."/>
            <person name="Barry K.W."/>
            <person name="Grigoriev I.V."/>
            <person name="Nagy L.G."/>
            <person name="Hibbett D."/>
            <person name="Henrissat B."/>
            <person name="Matheny P.B."/>
            <person name="Labbe J."/>
            <person name="Martin F.M."/>
        </authorList>
    </citation>
    <scope>NUCLEOTIDE SEQUENCE</scope>
    <source>
        <strain evidence="1">HHB10654</strain>
    </source>
</reference>